<keyword evidence="4" id="KW-0106">Calcium</keyword>
<feature type="domain" description="Calpain catalytic" evidence="7">
    <location>
        <begin position="120"/>
        <end position="422"/>
    </location>
</feature>
<dbReference type="Gene3D" id="3.90.70.10">
    <property type="entry name" value="Cysteine proteinases"/>
    <property type="match status" value="1"/>
</dbReference>
<evidence type="ECO:0000256" key="4">
    <source>
        <dbReference type="ARBA" id="ARBA00022837"/>
    </source>
</evidence>
<dbReference type="InterPro" id="IPR022684">
    <property type="entry name" value="Calpain_cysteine_protease"/>
</dbReference>
<feature type="active site" evidence="5 6">
    <location>
        <position position="364"/>
    </location>
</feature>
<keyword evidence="6" id="KW-0788">Thiol protease</keyword>
<dbReference type="PRINTS" id="PR00704">
    <property type="entry name" value="CALPAIN"/>
</dbReference>
<dbReference type="GO" id="GO:0005737">
    <property type="term" value="C:cytoplasm"/>
    <property type="evidence" value="ECO:0007669"/>
    <property type="project" value="TreeGrafter"/>
</dbReference>
<comment type="similarity">
    <text evidence="1">Belongs to the peptidase C2 family.</text>
</comment>
<dbReference type="InterPro" id="IPR018247">
    <property type="entry name" value="EF_Hand_1_Ca_BS"/>
</dbReference>
<dbReference type="PANTHER" id="PTHR10183">
    <property type="entry name" value="CALPAIN"/>
    <property type="match status" value="1"/>
</dbReference>
<dbReference type="SMART" id="SM00230">
    <property type="entry name" value="CysPc"/>
    <property type="match status" value="1"/>
</dbReference>
<dbReference type="InterPro" id="IPR002048">
    <property type="entry name" value="EF_hand_dom"/>
</dbReference>
<dbReference type="Pfam" id="PF01067">
    <property type="entry name" value="Calpain_III"/>
    <property type="match status" value="1"/>
</dbReference>
<keyword evidence="2 6" id="KW-0645">Protease</keyword>
<gene>
    <name evidence="10" type="primary">LOC106159698</name>
</gene>
<accession>A0A1S3I126</accession>
<dbReference type="SUPFAM" id="SSF47473">
    <property type="entry name" value="EF-hand"/>
    <property type="match status" value="1"/>
</dbReference>
<dbReference type="Proteomes" id="UP000085678">
    <property type="component" value="Unplaced"/>
</dbReference>
<dbReference type="SMART" id="SM00720">
    <property type="entry name" value="calpain_III"/>
    <property type="match status" value="1"/>
</dbReference>
<evidence type="ECO:0000259" key="7">
    <source>
        <dbReference type="PROSITE" id="PS50203"/>
    </source>
</evidence>
<dbReference type="AlphaFoldDB" id="A0A1S3I126"/>
<dbReference type="Pfam" id="PF00648">
    <property type="entry name" value="Peptidase_C2"/>
    <property type="match status" value="1"/>
</dbReference>
<protein>
    <submittedName>
        <fullName evidence="10">Calpain-A</fullName>
    </submittedName>
</protein>
<dbReference type="RefSeq" id="XP_013391531.1">
    <property type="nucleotide sequence ID" value="XM_013536077.2"/>
</dbReference>
<dbReference type="CDD" id="cd00044">
    <property type="entry name" value="CysPc"/>
    <property type="match status" value="1"/>
</dbReference>
<dbReference type="PROSITE" id="PS50222">
    <property type="entry name" value="EF_HAND_2"/>
    <property type="match status" value="1"/>
</dbReference>
<dbReference type="SUPFAM" id="SSF54001">
    <property type="entry name" value="Cysteine proteinases"/>
    <property type="match status" value="1"/>
</dbReference>
<dbReference type="PROSITE" id="PS50203">
    <property type="entry name" value="CALPAIN_CAT"/>
    <property type="match status" value="1"/>
</dbReference>
<dbReference type="GO" id="GO:0005509">
    <property type="term" value="F:calcium ion binding"/>
    <property type="evidence" value="ECO:0007669"/>
    <property type="project" value="InterPro"/>
</dbReference>
<dbReference type="InterPro" id="IPR001300">
    <property type="entry name" value="Peptidase_C2_calpain_cat"/>
</dbReference>
<dbReference type="PANTHER" id="PTHR10183:SF433">
    <property type="entry name" value="CALPAIN-A-RELATED"/>
    <property type="match status" value="1"/>
</dbReference>
<dbReference type="InterPro" id="IPR036213">
    <property type="entry name" value="Calpain_III_sf"/>
</dbReference>
<keyword evidence="3 6" id="KW-0378">Hydrolase</keyword>
<evidence type="ECO:0000256" key="5">
    <source>
        <dbReference type="PIRSR" id="PIRSR622684-1"/>
    </source>
</evidence>
<dbReference type="Gene3D" id="1.10.238.10">
    <property type="entry name" value="EF-hand"/>
    <property type="match status" value="1"/>
</dbReference>
<evidence type="ECO:0000256" key="6">
    <source>
        <dbReference type="PROSITE-ProRule" id="PRU00239"/>
    </source>
</evidence>
<feature type="active site" evidence="5 6">
    <location>
        <position position="340"/>
    </location>
</feature>
<dbReference type="GeneID" id="106159698"/>
<evidence type="ECO:0000313" key="9">
    <source>
        <dbReference type="Proteomes" id="UP000085678"/>
    </source>
</evidence>
<dbReference type="FunFam" id="3.90.70.10:FF:000114">
    <property type="entry name" value="Calpain a"/>
    <property type="match status" value="1"/>
</dbReference>
<dbReference type="STRING" id="7574.A0A1S3I126"/>
<dbReference type="GO" id="GO:0004198">
    <property type="term" value="F:calcium-dependent cysteine-type endopeptidase activity"/>
    <property type="evidence" value="ECO:0007669"/>
    <property type="project" value="InterPro"/>
</dbReference>
<name>A0A1S3I126_LINAN</name>
<keyword evidence="9" id="KW-1185">Reference proteome</keyword>
<evidence type="ECO:0000256" key="2">
    <source>
        <dbReference type="ARBA" id="ARBA00022670"/>
    </source>
</evidence>
<organism evidence="9 10">
    <name type="scientific">Lingula anatina</name>
    <name type="common">Brachiopod</name>
    <name type="synonym">Lingula unguis</name>
    <dbReference type="NCBI Taxonomy" id="7574"/>
    <lineage>
        <taxon>Eukaryota</taxon>
        <taxon>Metazoa</taxon>
        <taxon>Spiralia</taxon>
        <taxon>Lophotrochozoa</taxon>
        <taxon>Brachiopoda</taxon>
        <taxon>Linguliformea</taxon>
        <taxon>Lingulata</taxon>
        <taxon>Lingulida</taxon>
        <taxon>Linguloidea</taxon>
        <taxon>Lingulidae</taxon>
        <taxon>Lingula</taxon>
    </lineage>
</organism>
<evidence type="ECO:0000256" key="1">
    <source>
        <dbReference type="ARBA" id="ARBA00007623"/>
    </source>
</evidence>
<dbReference type="InterPro" id="IPR038765">
    <property type="entry name" value="Papain-like_cys_pep_sf"/>
</dbReference>
<sequence length="786" mass="89282">MGGALSLEKAEESELLAGRSRVNRLERTSLQQKIDQSKTGQSCHGFRIIYKYAFILLLPRLPLGWRWLVGRLIETGRFGEVNLPRHAACVAVSPAVMLDNMPSASTFTTLEARCLNDGSLYEDETFPAAIESINPDGNVPIREADITWKRPKEICDNPVFIQENATSFNLYQGKSDSCCFAAAAALLATKRLLFKSVVPPDQNFGGNYTGIFHFYLWRYGKWREVIIDDRLPLGKDKKLLFCQNQGNPEEFWCALLEKAYAKLCGSYSAISSLFARDIMVDFTGGFPESYNIKKKAKLPNNLFDLLRKCGSKAAILQCGIWPDKGETIPMSLPTGLYTGHAYSVTSMKQIQVNGTPTRLVRLNNPQGQTGWKGAWGETSKEWQAFTLVDKESQGVRCNDNEFWMTFDDWLKNFEILDIIHMRNKEEEVVWQSALHYGEWVHGVTAGGGGSNPAQKELYFTNPQYQMTIRLRDADEHSTICTCLLSLMQILPPQRDLFLGSKPSSHLIFFNVYQIKDGVAEPFNEDNYSERASAVYQLQTNVVQREVTCRLRLEPGVYCLIPTTQKTNQEADFLLRIWTEKEIHSCLVDETTGPYQPKVSTSIPLDGEDSSVPENYLGLSKDVFFKYGGLEGAVDGRDLRVLINHLFRKDLGDSGGFTVEPCRSLLSMFDVDSVGYLNFDQTSKLWQLIRRWRAVFKRYDTSRSGLIESFEVRKLFRDIGFRLNTPTVTVIIRKYGGKQENINFEDFVLCAARVHTLYSSYKKYSKRGLGDDARLNMEQWMQVGMTQ</sequence>
<dbReference type="InterPro" id="IPR011992">
    <property type="entry name" value="EF-hand-dom_pair"/>
</dbReference>
<evidence type="ECO:0000313" key="10">
    <source>
        <dbReference type="RefSeq" id="XP_013391531.1"/>
    </source>
</evidence>
<evidence type="ECO:0000259" key="8">
    <source>
        <dbReference type="PROSITE" id="PS50222"/>
    </source>
</evidence>
<dbReference type="InterPro" id="IPR022682">
    <property type="entry name" value="Calpain_domain_III"/>
</dbReference>
<dbReference type="OrthoDB" id="424753at2759"/>
<proteinExistence type="inferred from homology"/>
<feature type="domain" description="EF-hand" evidence="8">
    <location>
        <begin position="686"/>
        <end position="721"/>
    </location>
</feature>
<evidence type="ECO:0000256" key="3">
    <source>
        <dbReference type="ARBA" id="ARBA00022801"/>
    </source>
</evidence>
<dbReference type="SUPFAM" id="SSF49758">
    <property type="entry name" value="Calpain large subunit, middle domain (domain III)"/>
    <property type="match status" value="1"/>
</dbReference>
<dbReference type="PROSITE" id="PS00018">
    <property type="entry name" value="EF_HAND_1"/>
    <property type="match status" value="1"/>
</dbReference>
<dbReference type="Gene3D" id="2.60.120.380">
    <property type="match status" value="1"/>
</dbReference>
<feature type="active site" evidence="5 6">
    <location>
        <position position="178"/>
    </location>
</feature>
<dbReference type="GO" id="GO:0006508">
    <property type="term" value="P:proteolysis"/>
    <property type="evidence" value="ECO:0007669"/>
    <property type="project" value="UniProtKB-KW"/>
</dbReference>
<dbReference type="InParanoid" id="A0A1S3I126"/>
<reference evidence="10" key="1">
    <citation type="submission" date="2025-08" db="UniProtKB">
        <authorList>
            <consortium name="RefSeq"/>
        </authorList>
    </citation>
    <scope>IDENTIFICATION</scope>
    <source>
        <tissue evidence="10">Gonads</tissue>
    </source>
</reference>
<dbReference type="KEGG" id="lak:106159698"/>
<dbReference type="InterPro" id="IPR022683">
    <property type="entry name" value="Calpain_III"/>
</dbReference>